<dbReference type="InterPro" id="IPR008407">
    <property type="entry name" value="Brnchd-chn_aa_trnsp_AzlD"/>
</dbReference>
<feature type="transmembrane region" description="Helical" evidence="8">
    <location>
        <begin position="144"/>
        <end position="162"/>
    </location>
</feature>
<evidence type="ECO:0000256" key="7">
    <source>
        <dbReference type="ARBA" id="ARBA00023136"/>
    </source>
</evidence>
<evidence type="ECO:0000256" key="1">
    <source>
        <dbReference type="ARBA" id="ARBA00004651"/>
    </source>
</evidence>
<organism evidence="9 10">
    <name type="scientific">Limosilactobacillus fermentum</name>
    <name type="common">Lactobacillus fermentum</name>
    <dbReference type="NCBI Taxonomy" id="1613"/>
    <lineage>
        <taxon>Bacteria</taxon>
        <taxon>Bacillati</taxon>
        <taxon>Bacillota</taxon>
        <taxon>Bacilli</taxon>
        <taxon>Lactobacillales</taxon>
        <taxon>Lactobacillaceae</taxon>
        <taxon>Limosilactobacillus</taxon>
    </lineage>
</organism>
<keyword evidence="4" id="KW-1003">Cell membrane</keyword>
<keyword evidence="5 8" id="KW-0812">Transmembrane</keyword>
<dbReference type="AlphaFoldDB" id="A0ABD0ALV1"/>
<dbReference type="Pfam" id="PF05437">
    <property type="entry name" value="AzlD"/>
    <property type="match status" value="1"/>
</dbReference>
<name>A0ABD0ALV1_LIMFE</name>
<evidence type="ECO:0000256" key="4">
    <source>
        <dbReference type="ARBA" id="ARBA00022475"/>
    </source>
</evidence>
<gene>
    <name evidence="9" type="ORF">LF01B1_11600</name>
</gene>
<sequence>MVAALDYFYWVFGAWLGGTLGSILAIQIKGLAFAMTALFLVLALDQILKEKSHVSSVSGLVITVVCLALVGSTYFLLVPFRLFQRGNQTPRYIQGLGEFLPGAIMVMLVVYCLRNVTWLSGNHGWPDLIACTLTILVHLKWRSLFASMIIGTTAYILMVNFVF</sequence>
<evidence type="ECO:0000256" key="2">
    <source>
        <dbReference type="ARBA" id="ARBA00010735"/>
    </source>
</evidence>
<feature type="transmembrane region" description="Helical" evidence="8">
    <location>
        <begin position="60"/>
        <end position="80"/>
    </location>
</feature>
<feature type="transmembrane region" description="Helical" evidence="8">
    <location>
        <begin position="92"/>
        <end position="113"/>
    </location>
</feature>
<dbReference type="EMBL" id="BOLH01000010">
    <property type="protein sequence ID" value="GIC72145.1"/>
    <property type="molecule type" value="Genomic_DNA"/>
</dbReference>
<comment type="similarity">
    <text evidence="2">Belongs to the AzlC family.</text>
</comment>
<protein>
    <submittedName>
        <fullName evidence="9">Uncharacterized protein</fullName>
    </submittedName>
</protein>
<feature type="transmembrane region" description="Helical" evidence="8">
    <location>
        <begin position="31"/>
        <end position="48"/>
    </location>
</feature>
<evidence type="ECO:0000313" key="9">
    <source>
        <dbReference type="EMBL" id="GIC72145.1"/>
    </source>
</evidence>
<evidence type="ECO:0000313" key="10">
    <source>
        <dbReference type="Proteomes" id="UP000653631"/>
    </source>
</evidence>
<accession>A0ABD0ALV1</accession>
<reference evidence="9 10" key="1">
    <citation type="submission" date="2021-01" db="EMBL/GenBank/DDBJ databases">
        <title>Development of a method for detection of lactic acid bacteria that cause putrefactive shochu mash.</title>
        <authorList>
            <person name="Takashita H."/>
            <person name="Fujihara E."/>
            <person name="Takayama K."/>
            <person name="Yamamoto H."/>
            <person name="Mizutani M."/>
            <person name="Kajiwara Y."/>
        </authorList>
    </citation>
    <scope>NUCLEOTIDE SEQUENCE [LARGE SCALE GENOMIC DNA]</scope>
    <source>
        <strain evidence="9 10">01-B1</strain>
    </source>
</reference>
<evidence type="ECO:0000256" key="3">
    <source>
        <dbReference type="ARBA" id="ARBA00022448"/>
    </source>
</evidence>
<dbReference type="PANTHER" id="PTHR34979">
    <property type="entry name" value="INNER MEMBRANE PROTEIN YGAZ"/>
    <property type="match status" value="1"/>
</dbReference>
<evidence type="ECO:0000256" key="5">
    <source>
        <dbReference type="ARBA" id="ARBA00022692"/>
    </source>
</evidence>
<dbReference type="InterPro" id="IPR011606">
    <property type="entry name" value="Brnchd-chn_aa_trnsp_permease"/>
</dbReference>
<dbReference type="Proteomes" id="UP000653631">
    <property type="component" value="Unassembled WGS sequence"/>
</dbReference>
<comment type="subcellular location">
    <subcellularLocation>
        <location evidence="1">Cell membrane</location>
        <topology evidence="1">Multi-pass membrane protein</topology>
    </subcellularLocation>
</comment>
<keyword evidence="7 8" id="KW-0472">Membrane</keyword>
<evidence type="ECO:0000256" key="6">
    <source>
        <dbReference type="ARBA" id="ARBA00022989"/>
    </source>
</evidence>
<dbReference type="GO" id="GO:0005886">
    <property type="term" value="C:plasma membrane"/>
    <property type="evidence" value="ECO:0007669"/>
    <property type="project" value="UniProtKB-SubCell"/>
</dbReference>
<dbReference type="PANTHER" id="PTHR34979:SF1">
    <property type="entry name" value="INNER MEMBRANE PROTEIN YGAZ"/>
    <property type="match status" value="1"/>
</dbReference>
<dbReference type="RefSeq" id="WP_316041813.1">
    <property type="nucleotide sequence ID" value="NZ_JAQSFN010000006.1"/>
</dbReference>
<comment type="caution">
    <text evidence="9">The sequence shown here is derived from an EMBL/GenBank/DDBJ whole genome shotgun (WGS) entry which is preliminary data.</text>
</comment>
<proteinExistence type="inferred from homology"/>
<keyword evidence="6 8" id="KW-1133">Transmembrane helix</keyword>
<evidence type="ECO:0000256" key="8">
    <source>
        <dbReference type="SAM" id="Phobius"/>
    </source>
</evidence>
<keyword evidence="3" id="KW-0813">Transport</keyword>